<protein>
    <submittedName>
        <fullName evidence="1">Uncharacterized protein</fullName>
    </submittedName>
</protein>
<proteinExistence type="predicted"/>
<reference evidence="2" key="1">
    <citation type="submission" date="2016-10" db="EMBL/GenBank/DDBJ databases">
        <authorList>
            <person name="Varghese N."/>
            <person name="Submissions S."/>
        </authorList>
    </citation>
    <scope>NUCLEOTIDE SEQUENCE [LARGE SCALE GENOMIC DNA]</scope>
    <source>
        <strain evidence="2">Nm71</strain>
    </source>
</reference>
<evidence type="ECO:0000313" key="2">
    <source>
        <dbReference type="Proteomes" id="UP000199345"/>
    </source>
</evidence>
<keyword evidence="2" id="KW-1185">Reference proteome</keyword>
<accession>A0A1I0DSN6</accession>
<dbReference type="EMBL" id="FOIA01000022">
    <property type="protein sequence ID" value="SET34973.1"/>
    <property type="molecule type" value="Genomic_DNA"/>
</dbReference>
<name>A0A1I0DSN6_9PROT</name>
<sequence length="54" mass="6066">MIAAVSAQATVIIRNPRKIDEVLFISPDVKDVTVLLNKLNDFVNKRICKIDTII</sequence>
<organism evidence="1 2">
    <name type="scientific">Nitrosomonas marina</name>
    <dbReference type="NCBI Taxonomy" id="917"/>
    <lineage>
        <taxon>Bacteria</taxon>
        <taxon>Pseudomonadati</taxon>
        <taxon>Pseudomonadota</taxon>
        <taxon>Betaproteobacteria</taxon>
        <taxon>Nitrosomonadales</taxon>
        <taxon>Nitrosomonadaceae</taxon>
        <taxon>Nitrosomonas</taxon>
    </lineage>
</organism>
<evidence type="ECO:0000313" key="1">
    <source>
        <dbReference type="EMBL" id="SET34973.1"/>
    </source>
</evidence>
<dbReference type="AlphaFoldDB" id="A0A1I0DSN6"/>
<gene>
    <name evidence="1" type="ORF">SAMN05216326_1227</name>
</gene>
<dbReference type="Proteomes" id="UP000199345">
    <property type="component" value="Unassembled WGS sequence"/>
</dbReference>